<dbReference type="EMBL" id="BATJ01000011">
    <property type="protein sequence ID" value="GAD68027.1"/>
    <property type="molecule type" value="Genomic_DNA"/>
</dbReference>
<proteinExistence type="predicted"/>
<evidence type="ECO:0000256" key="1">
    <source>
        <dbReference type="SAM" id="SignalP"/>
    </source>
</evidence>
<feature type="chain" id="PRO_5004639067" description="DUF2780 domain-containing protein" evidence="1">
    <location>
        <begin position="23"/>
        <end position="145"/>
    </location>
</feature>
<protein>
    <recommendedName>
        <fullName evidence="4">DUF2780 domain-containing protein</fullName>
    </recommendedName>
</protein>
<sequence length="145" mass="14697">MNKALFVLAGCLAMTACQSAGSQPTSQSLLPSTPLTKSVAGNLAEQLNITPTQAATGAGALLSYAQNALSPENSQELSSMTGGLSSLDLSSLTNTLNNMESVKSAFSAVGLSPEMVTQFTPIILKALQSQGASSSLLSGLSALWS</sequence>
<dbReference type="RefSeq" id="WP_021705998.1">
    <property type="nucleotide sequence ID" value="NZ_BATJ01000011.1"/>
</dbReference>
<keyword evidence="3" id="KW-1185">Reference proteome</keyword>
<keyword evidence="1" id="KW-0732">Signal</keyword>
<dbReference type="Pfam" id="PF11075">
    <property type="entry name" value="DUF2780"/>
    <property type="match status" value="1"/>
</dbReference>
<feature type="signal peptide" evidence="1">
    <location>
        <begin position="1"/>
        <end position="22"/>
    </location>
</feature>
<dbReference type="PROSITE" id="PS51257">
    <property type="entry name" value="PROKAR_LIPOPROTEIN"/>
    <property type="match status" value="1"/>
</dbReference>
<accession>U3A3V0</accession>
<evidence type="ECO:0000313" key="3">
    <source>
        <dbReference type="Proteomes" id="UP000016570"/>
    </source>
</evidence>
<comment type="caution">
    <text evidence="2">The sequence shown here is derived from an EMBL/GenBank/DDBJ whole genome shotgun (WGS) entry which is preliminary data.</text>
</comment>
<evidence type="ECO:0000313" key="2">
    <source>
        <dbReference type="EMBL" id="GAD68027.1"/>
    </source>
</evidence>
<organism evidence="2 3">
    <name type="scientific">Vibrio proteolyticus NBRC 13287</name>
    <dbReference type="NCBI Taxonomy" id="1219065"/>
    <lineage>
        <taxon>Bacteria</taxon>
        <taxon>Pseudomonadati</taxon>
        <taxon>Pseudomonadota</taxon>
        <taxon>Gammaproteobacteria</taxon>
        <taxon>Vibrionales</taxon>
        <taxon>Vibrionaceae</taxon>
        <taxon>Vibrio</taxon>
    </lineage>
</organism>
<reference evidence="2 3" key="1">
    <citation type="submission" date="2013-09" db="EMBL/GenBank/DDBJ databases">
        <title>Whole genome shotgun sequence of Vibrio proteolyticus NBRC 13287.</title>
        <authorList>
            <person name="Isaki S."/>
            <person name="Hosoyama A."/>
            <person name="Numata M."/>
            <person name="Hashimoto M."/>
            <person name="Hosoyama Y."/>
            <person name="Tsuchikane K."/>
            <person name="Noguchi M."/>
            <person name="Hirakata S."/>
            <person name="Ichikawa N."/>
            <person name="Ohji S."/>
            <person name="Yamazoe A."/>
            <person name="Fujita N."/>
        </authorList>
    </citation>
    <scope>NUCLEOTIDE SEQUENCE [LARGE SCALE GENOMIC DNA]</scope>
    <source>
        <strain evidence="2 3">NBRC 13287</strain>
    </source>
</reference>
<dbReference type="STRING" id="1219065.VPR01S_11_00200"/>
<gene>
    <name evidence="2" type="ORF">VPR01S_11_00200</name>
</gene>
<evidence type="ECO:0008006" key="4">
    <source>
        <dbReference type="Google" id="ProtNLM"/>
    </source>
</evidence>
<dbReference type="Proteomes" id="UP000016570">
    <property type="component" value="Unassembled WGS sequence"/>
</dbReference>
<name>U3A3V0_VIBPR</name>
<dbReference type="AlphaFoldDB" id="U3A3V0"/>
<dbReference type="eggNOG" id="ENOG50331R8">
    <property type="taxonomic scope" value="Bacteria"/>
</dbReference>
<dbReference type="InterPro" id="IPR021302">
    <property type="entry name" value="DUF2780_VcgC/VcgE"/>
</dbReference>